<dbReference type="InterPro" id="IPR000905">
    <property type="entry name" value="Gcp-like_dom"/>
</dbReference>
<evidence type="ECO:0000256" key="1">
    <source>
        <dbReference type="ARBA" id="ARBA00022679"/>
    </source>
</evidence>
<reference evidence="9 10" key="1">
    <citation type="submission" date="2015-02" db="EMBL/GenBank/DDBJ databases">
        <title>Genome Sequencing of Rickettsiales.</title>
        <authorList>
            <person name="Daugherty S.C."/>
            <person name="Su Q."/>
            <person name="Abolude K."/>
            <person name="Beier-Sexton M."/>
            <person name="Carlyon J.A."/>
            <person name="Carter R."/>
            <person name="Day N.P."/>
            <person name="Dumler S.J."/>
            <person name="Dyachenko V."/>
            <person name="Godinez A."/>
            <person name="Kurtti T.J."/>
            <person name="Lichay M."/>
            <person name="Mullins K.E."/>
            <person name="Ott S."/>
            <person name="Pappas-Brown V."/>
            <person name="Paris D.H."/>
            <person name="Patel P."/>
            <person name="Richards A.L."/>
            <person name="Sadzewicz L."/>
            <person name="Sears K."/>
            <person name="Seidman D."/>
            <person name="Sengamalay N."/>
            <person name="Stenos J."/>
            <person name="Tallon L.J."/>
            <person name="Vincent G."/>
            <person name="Fraser C.M."/>
            <person name="Munderloh U."/>
            <person name="Dunning-Hotopp J.C."/>
        </authorList>
    </citation>
    <scope>NUCLEOTIDE SEQUENCE [LARGE SCALE GENOMIC DNA]</scope>
    <source>
        <strain evidence="9 10">RAC413</strain>
    </source>
</reference>
<dbReference type="PRINTS" id="PR00789">
    <property type="entry name" value="OSIALOPTASE"/>
</dbReference>
<dbReference type="GO" id="GO:0005506">
    <property type="term" value="F:iron ion binding"/>
    <property type="evidence" value="ECO:0007669"/>
    <property type="project" value="UniProtKB-UniRule"/>
</dbReference>
<comment type="cofactor">
    <cofactor evidence="7">
        <name>Fe(2+)</name>
        <dbReference type="ChEBI" id="CHEBI:29033"/>
    </cofactor>
    <text evidence="7">Binds 1 Fe(2+) ion per subunit.</text>
</comment>
<dbReference type="InterPro" id="IPR022450">
    <property type="entry name" value="TsaD"/>
</dbReference>
<keyword evidence="3 7" id="KW-0479">Metal-binding</keyword>
<dbReference type="PANTHER" id="PTHR11735">
    <property type="entry name" value="TRNA N6-ADENOSINE THREONYLCARBAMOYLTRANSFERASE"/>
    <property type="match status" value="1"/>
</dbReference>
<dbReference type="Pfam" id="PF00814">
    <property type="entry name" value="TsaD"/>
    <property type="match status" value="1"/>
</dbReference>
<comment type="similarity">
    <text evidence="7">Belongs to the KAE1 / TsaD family.</text>
</comment>
<dbReference type="GO" id="GO:0005737">
    <property type="term" value="C:cytoplasm"/>
    <property type="evidence" value="ECO:0007669"/>
    <property type="project" value="UniProtKB-SubCell"/>
</dbReference>
<dbReference type="NCBIfam" id="TIGR03723">
    <property type="entry name" value="T6A_TsaD_YgjD"/>
    <property type="match status" value="1"/>
</dbReference>
<organism evidence="9 10">
    <name type="scientific">Candidatus Neoehrlichia procyonis str. RAC413</name>
    <dbReference type="NCBI Taxonomy" id="1359163"/>
    <lineage>
        <taxon>Bacteria</taxon>
        <taxon>Pseudomonadati</taxon>
        <taxon>Pseudomonadota</taxon>
        <taxon>Alphaproteobacteria</taxon>
        <taxon>Rickettsiales</taxon>
        <taxon>Anaplasmataceae</taxon>
        <taxon>Candidatus Neoehrlichia</taxon>
    </lineage>
</organism>
<comment type="subcellular location">
    <subcellularLocation>
        <location evidence="7">Cytoplasm</location>
    </subcellularLocation>
</comment>
<dbReference type="Proteomes" id="UP000033562">
    <property type="component" value="Unassembled WGS sequence"/>
</dbReference>
<keyword evidence="5 7" id="KW-0012">Acyltransferase</keyword>
<comment type="caution">
    <text evidence="9">The sequence shown here is derived from an EMBL/GenBank/DDBJ whole genome shotgun (WGS) entry which is preliminary data.</text>
</comment>
<dbReference type="InterPro" id="IPR017861">
    <property type="entry name" value="KAE1/TsaD"/>
</dbReference>
<evidence type="ECO:0000256" key="2">
    <source>
        <dbReference type="ARBA" id="ARBA00022694"/>
    </source>
</evidence>
<keyword evidence="7" id="KW-0963">Cytoplasm</keyword>
<feature type="binding site" evidence="7">
    <location>
        <position position="282"/>
    </location>
    <ligand>
        <name>substrate</name>
    </ligand>
</feature>
<feature type="binding site" evidence="7">
    <location>
        <position position="185"/>
    </location>
    <ligand>
        <name>substrate</name>
    </ligand>
</feature>
<feature type="domain" description="Gcp-like" evidence="8">
    <location>
        <begin position="31"/>
        <end position="317"/>
    </location>
</feature>
<dbReference type="RefSeq" id="WP_045808684.1">
    <property type="nucleotide sequence ID" value="NZ_LANX01000001.1"/>
</dbReference>
<dbReference type="EMBL" id="LANX01000001">
    <property type="protein sequence ID" value="KJV68845.1"/>
    <property type="molecule type" value="Genomic_DNA"/>
</dbReference>
<name>A0A0F3NLD2_9RICK</name>
<keyword evidence="10" id="KW-1185">Reference proteome</keyword>
<dbReference type="OrthoDB" id="9806197at2"/>
<dbReference type="InterPro" id="IPR043129">
    <property type="entry name" value="ATPase_NBD"/>
</dbReference>
<proteinExistence type="inferred from homology"/>
<dbReference type="STRING" id="1359163.NLO413_0212"/>
<dbReference type="InterPro" id="IPR017860">
    <property type="entry name" value="Peptidase_M22_CS"/>
</dbReference>
<keyword evidence="2 7" id="KW-0819">tRNA processing</keyword>
<dbReference type="FunFam" id="3.30.420.40:FF:000012">
    <property type="entry name" value="tRNA N6-adenosine threonylcarbamoyltransferase"/>
    <property type="match status" value="1"/>
</dbReference>
<dbReference type="GO" id="GO:0061711">
    <property type="term" value="F:tRNA N(6)-L-threonylcarbamoyladenine synthase activity"/>
    <property type="evidence" value="ECO:0007669"/>
    <property type="project" value="UniProtKB-EC"/>
</dbReference>
<sequence length="344" mass="37567">MYFLHEAEVTVLGIESSCDESAVSVVSSHGKVLSHKMISQKEHQDYGGVVPEIASRAHLRFLSDLVYQAVSNVVDFENIDAVAVTSGPGLIGGLIVGVMIAKAIASVMQKPIIAINHLEAHALVVRMFDKVNFPFLLLIISGGHCQFLIAYNVGKYKKLGSSIDDSLGEAFDKIAKMLNLGYPGGSSIEEKSINGNSRFVLPRALLNRAGCDFSFSGIKTAVKNIIHKEKVIDDQVICDISASFQECVSDILVNRICNAIKVTNDINFNIKQMVVTGGVAANNFLRSKILSCARDHNFEVLFPPQNLCTDNAIMVGWAGIENFFVGNISDLNFVPKSRWELEDM</sequence>
<gene>
    <name evidence="7" type="primary">tsaD</name>
    <name evidence="9" type="ORF">NLO413_0212</name>
</gene>
<dbReference type="HAMAP" id="MF_01445">
    <property type="entry name" value="TsaD"/>
    <property type="match status" value="1"/>
</dbReference>
<comment type="catalytic activity">
    <reaction evidence="6 7">
        <text>L-threonylcarbamoyladenylate + adenosine(37) in tRNA = N(6)-L-threonylcarbamoyladenosine(37) in tRNA + AMP + H(+)</text>
        <dbReference type="Rhea" id="RHEA:37059"/>
        <dbReference type="Rhea" id="RHEA-COMP:10162"/>
        <dbReference type="Rhea" id="RHEA-COMP:10163"/>
        <dbReference type="ChEBI" id="CHEBI:15378"/>
        <dbReference type="ChEBI" id="CHEBI:73682"/>
        <dbReference type="ChEBI" id="CHEBI:74411"/>
        <dbReference type="ChEBI" id="CHEBI:74418"/>
        <dbReference type="ChEBI" id="CHEBI:456215"/>
        <dbReference type="EC" id="2.3.1.234"/>
    </reaction>
</comment>
<dbReference type="NCBIfam" id="TIGR00329">
    <property type="entry name" value="gcp_kae1"/>
    <property type="match status" value="1"/>
</dbReference>
<dbReference type="AlphaFoldDB" id="A0A0F3NLD2"/>
<dbReference type="SUPFAM" id="SSF53067">
    <property type="entry name" value="Actin-like ATPase domain"/>
    <property type="match status" value="2"/>
</dbReference>
<feature type="binding site" evidence="7">
    <location>
        <begin position="139"/>
        <end position="143"/>
    </location>
    <ligand>
        <name>substrate</name>
    </ligand>
</feature>
<evidence type="ECO:0000256" key="3">
    <source>
        <dbReference type="ARBA" id="ARBA00022723"/>
    </source>
</evidence>
<comment type="function">
    <text evidence="7">Required for the formation of a threonylcarbamoyl group on adenosine at position 37 (t(6)A37) in tRNAs that read codons beginning with adenine. Is involved in the transfer of the threonylcarbamoyl moiety of threonylcarbamoyl-AMP (TC-AMP) to the N6 group of A37, together with TsaE and TsaB. TsaD likely plays a direct catalytic role in this reaction.</text>
</comment>
<dbReference type="PATRIC" id="fig|1359163.3.peg.204"/>
<feature type="binding site" evidence="7">
    <location>
        <position position="310"/>
    </location>
    <ligand>
        <name>Fe cation</name>
        <dbReference type="ChEBI" id="CHEBI:24875"/>
    </ligand>
</feature>
<dbReference type="PROSITE" id="PS01016">
    <property type="entry name" value="GLYCOPROTEASE"/>
    <property type="match status" value="1"/>
</dbReference>
<feature type="binding site" evidence="7">
    <location>
        <position position="172"/>
    </location>
    <ligand>
        <name>substrate</name>
    </ligand>
</feature>
<evidence type="ECO:0000256" key="4">
    <source>
        <dbReference type="ARBA" id="ARBA00023004"/>
    </source>
</evidence>
<evidence type="ECO:0000256" key="5">
    <source>
        <dbReference type="ARBA" id="ARBA00023315"/>
    </source>
</evidence>
<feature type="binding site" evidence="7">
    <location>
        <position position="121"/>
    </location>
    <ligand>
        <name>Fe cation</name>
        <dbReference type="ChEBI" id="CHEBI:24875"/>
    </ligand>
</feature>
<evidence type="ECO:0000256" key="7">
    <source>
        <dbReference type="HAMAP-Rule" id="MF_01445"/>
    </source>
</evidence>
<evidence type="ECO:0000313" key="9">
    <source>
        <dbReference type="EMBL" id="KJV68845.1"/>
    </source>
</evidence>
<feature type="binding site" evidence="7">
    <location>
        <position position="189"/>
    </location>
    <ligand>
        <name>substrate</name>
    </ligand>
</feature>
<keyword evidence="1 7" id="KW-0808">Transferase</keyword>
<dbReference type="CDD" id="cd24133">
    <property type="entry name" value="ASKHA_NBD_TsaD_bac"/>
    <property type="match status" value="1"/>
</dbReference>
<dbReference type="PANTHER" id="PTHR11735:SF6">
    <property type="entry name" value="TRNA N6-ADENOSINE THREONYLCARBAMOYLTRANSFERASE, MITOCHONDRIAL"/>
    <property type="match status" value="1"/>
</dbReference>
<dbReference type="EC" id="2.3.1.234" evidence="7"/>
<keyword evidence="4 7" id="KW-0408">Iron</keyword>
<protein>
    <recommendedName>
        <fullName evidence="7">tRNA N6-adenosine threonylcarbamoyltransferase</fullName>
        <ecNumber evidence="7">2.3.1.234</ecNumber>
    </recommendedName>
    <alternativeName>
        <fullName evidence="7">N6-L-threonylcarbamoyladenine synthase</fullName>
        <shortName evidence="7">t(6)A synthase</shortName>
    </alternativeName>
    <alternativeName>
        <fullName evidence="7">t(6)A37 threonylcarbamoyladenosine biosynthesis protein TsaD</fullName>
    </alternativeName>
    <alternativeName>
        <fullName evidence="7">tRNA threonylcarbamoyladenosine biosynthesis protein TsaD</fullName>
    </alternativeName>
</protein>
<feature type="binding site" evidence="7">
    <location>
        <position position="117"/>
    </location>
    <ligand>
        <name>Fe cation</name>
        <dbReference type="ChEBI" id="CHEBI:24875"/>
    </ligand>
</feature>
<dbReference type="Gene3D" id="3.30.420.40">
    <property type="match status" value="2"/>
</dbReference>
<dbReference type="GO" id="GO:0002949">
    <property type="term" value="P:tRNA threonylcarbamoyladenosine modification"/>
    <property type="evidence" value="ECO:0007669"/>
    <property type="project" value="UniProtKB-UniRule"/>
</dbReference>
<evidence type="ECO:0000259" key="8">
    <source>
        <dbReference type="Pfam" id="PF00814"/>
    </source>
</evidence>
<evidence type="ECO:0000256" key="6">
    <source>
        <dbReference type="ARBA" id="ARBA00048117"/>
    </source>
</evidence>
<accession>A0A0F3NLD2</accession>
<evidence type="ECO:0000313" key="10">
    <source>
        <dbReference type="Proteomes" id="UP000033562"/>
    </source>
</evidence>